<evidence type="ECO:0000313" key="1">
    <source>
        <dbReference type="EMBL" id="CDN88381.1"/>
    </source>
</evidence>
<gene>
    <name evidence="1" type="ORF">BN948_02815</name>
</gene>
<reference evidence="2" key="2">
    <citation type="submission" date="2014-11" db="EMBL/GenBank/DDBJ databases">
        <title>Draft genome sequence of Hydrogenophaga intermedia S1.</title>
        <authorList>
            <person name="Gan H.M."/>
            <person name="Chew T.H."/>
            <person name="Stolz A."/>
        </authorList>
    </citation>
    <scope>NUCLEOTIDE SEQUENCE [LARGE SCALE GENOMIC DNA]</scope>
    <source>
        <strain evidence="2">S1</strain>
    </source>
</reference>
<dbReference type="RefSeq" id="WP_035622177.1">
    <property type="nucleotide sequence ID" value="NZ_CCAE010000022.1"/>
</dbReference>
<accession>A0A1L1PUS0</accession>
<reference evidence="2" key="1">
    <citation type="submission" date="2014-02" db="EMBL/GenBank/DDBJ databases">
        <authorList>
            <person name="Gan H."/>
        </authorList>
    </citation>
    <scope>NUCLEOTIDE SEQUENCE [LARGE SCALE GENOMIC DNA]</scope>
    <source>
        <strain evidence="2">S1</strain>
    </source>
</reference>
<name>A0A1L1PUS0_HYDIT</name>
<dbReference type="EMBL" id="CCAE010000022">
    <property type="protein sequence ID" value="CDN88381.1"/>
    <property type="molecule type" value="Genomic_DNA"/>
</dbReference>
<protein>
    <submittedName>
        <fullName evidence="1">Uncharacterized protein</fullName>
    </submittedName>
</protein>
<evidence type="ECO:0000313" key="2">
    <source>
        <dbReference type="Proteomes" id="UP000028878"/>
    </source>
</evidence>
<proteinExistence type="predicted"/>
<sequence length="436" mass="49018">MLSPKAFLLQECANVRDVLGETLRYKYGADGSKDFYDECLIRLESTEAGVKGCQEGDHDQLALFSKLLQRLTYLIARIERSSIGEYSWPFVEELKDLAVGICSEATLAHDSTPPLIHVLSQGEFGYSIDPEQSRPSASRRKILTIVLPRTLKHFVLLHAILGHEIGHAIYANAKHQQQLKHVRRAHLGKVGNVLESSASTAARMFDQAAPFQVKQYLIRRRMRQDDDLYRYSDWDAWVEEVLCDLIGLVSFGPSYVAAAWHLLLAMDPTGMRWGPNHPPIAWRLNMLLDGASILGMDTVSSGDSKTDAEARDFWEALKSKRYSDPWCDIIDRASLTDALNEIKLLLDAHPPAAYPPKPDGLLPSLLRDLGHLVPPAGFAVGQDDSLLLQQIDFRHILYAGWIHGHSADIDQKILNRLCEHAIMQQRAVKKFQRSTP</sequence>
<dbReference type="Proteomes" id="UP000028878">
    <property type="component" value="Unassembled WGS sequence"/>
</dbReference>
<dbReference type="AlphaFoldDB" id="A0A1L1PUS0"/>
<organism evidence="1 2">
    <name type="scientific">Hydrogenophaga intermedia</name>
    <dbReference type="NCBI Taxonomy" id="65786"/>
    <lineage>
        <taxon>Bacteria</taxon>
        <taxon>Pseudomonadati</taxon>
        <taxon>Pseudomonadota</taxon>
        <taxon>Betaproteobacteria</taxon>
        <taxon>Burkholderiales</taxon>
        <taxon>Comamonadaceae</taxon>
        <taxon>Hydrogenophaga</taxon>
    </lineage>
</organism>
<keyword evidence="2" id="KW-1185">Reference proteome</keyword>